<dbReference type="CDD" id="cd07377">
    <property type="entry name" value="WHTH_GntR"/>
    <property type="match status" value="1"/>
</dbReference>
<name>A0A316C8Y1_PSESE</name>
<dbReference type="SMART" id="SM00345">
    <property type="entry name" value="HTH_GNTR"/>
    <property type="match status" value="1"/>
</dbReference>
<gene>
    <name evidence="5" type="ORF">C7441_10593</name>
</gene>
<dbReference type="Pfam" id="PF00392">
    <property type="entry name" value="GntR"/>
    <property type="match status" value="1"/>
</dbReference>
<dbReference type="EMBL" id="QGGG01000005">
    <property type="protein sequence ID" value="PWJ84477.1"/>
    <property type="molecule type" value="Genomic_DNA"/>
</dbReference>
<dbReference type="SUPFAM" id="SSF48008">
    <property type="entry name" value="GntR ligand-binding domain-like"/>
    <property type="match status" value="1"/>
</dbReference>
<dbReference type="SMART" id="SM00895">
    <property type="entry name" value="FCD"/>
    <property type="match status" value="1"/>
</dbReference>
<dbReference type="InterPro" id="IPR008920">
    <property type="entry name" value="TF_FadR/GntR_C"/>
</dbReference>
<dbReference type="Gene3D" id="1.10.10.10">
    <property type="entry name" value="Winged helix-like DNA-binding domain superfamily/Winged helix DNA-binding domain"/>
    <property type="match status" value="1"/>
</dbReference>
<dbReference type="STRING" id="1192868.GCA_000304395_02057"/>
<dbReference type="PANTHER" id="PTHR43537">
    <property type="entry name" value="TRANSCRIPTIONAL REGULATOR, GNTR FAMILY"/>
    <property type="match status" value="1"/>
</dbReference>
<evidence type="ECO:0000256" key="3">
    <source>
        <dbReference type="ARBA" id="ARBA00023163"/>
    </source>
</evidence>
<dbReference type="GO" id="GO:0003677">
    <property type="term" value="F:DNA binding"/>
    <property type="evidence" value="ECO:0007669"/>
    <property type="project" value="UniProtKB-KW"/>
</dbReference>
<dbReference type="Pfam" id="PF07729">
    <property type="entry name" value="FCD"/>
    <property type="match status" value="1"/>
</dbReference>
<dbReference type="GO" id="GO:0003700">
    <property type="term" value="F:DNA-binding transcription factor activity"/>
    <property type="evidence" value="ECO:0007669"/>
    <property type="project" value="InterPro"/>
</dbReference>
<keyword evidence="3" id="KW-0804">Transcription</keyword>
<feature type="domain" description="HTH gntR-type" evidence="4">
    <location>
        <begin position="66"/>
        <end position="133"/>
    </location>
</feature>
<dbReference type="InterPro" id="IPR011711">
    <property type="entry name" value="GntR_C"/>
</dbReference>
<dbReference type="PROSITE" id="PS50949">
    <property type="entry name" value="HTH_GNTR"/>
    <property type="match status" value="1"/>
</dbReference>
<dbReference type="InterPro" id="IPR036388">
    <property type="entry name" value="WH-like_DNA-bd_sf"/>
</dbReference>
<comment type="caution">
    <text evidence="5">The sequence shown here is derived from an EMBL/GenBank/DDBJ whole genome shotgun (WGS) entry which is preliminary data.</text>
</comment>
<dbReference type="Gene3D" id="1.20.120.530">
    <property type="entry name" value="GntR ligand-binding domain-like"/>
    <property type="match status" value="1"/>
</dbReference>
<organism evidence="5 6">
    <name type="scientific">Pseudaminobacter salicylatoxidans</name>
    <dbReference type="NCBI Taxonomy" id="93369"/>
    <lineage>
        <taxon>Bacteria</taxon>
        <taxon>Pseudomonadati</taxon>
        <taxon>Pseudomonadota</taxon>
        <taxon>Alphaproteobacteria</taxon>
        <taxon>Hyphomicrobiales</taxon>
        <taxon>Phyllobacteriaceae</taxon>
        <taxon>Pseudaminobacter</taxon>
    </lineage>
</organism>
<dbReference type="AlphaFoldDB" id="A0A316C8Y1"/>
<protein>
    <submittedName>
        <fullName evidence="5">GntR family transcriptional regulator</fullName>
    </submittedName>
</protein>
<keyword evidence="1" id="KW-0805">Transcription regulation</keyword>
<evidence type="ECO:0000259" key="4">
    <source>
        <dbReference type="PROSITE" id="PS50949"/>
    </source>
</evidence>
<proteinExistence type="predicted"/>
<dbReference type="InterPro" id="IPR000524">
    <property type="entry name" value="Tscrpt_reg_HTH_GntR"/>
</dbReference>
<evidence type="ECO:0000256" key="1">
    <source>
        <dbReference type="ARBA" id="ARBA00023015"/>
    </source>
</evidence>
<reference evidence="5 6" key="1">
    <citation type="submission" date="2018-05" db="EMBL/GenBank/DDBJ databases">
        <title>Genomic Encyclopedia of Type Strains, Phase IV (KMG-IV): sequencing the most valuable type-strain genomes for metagenomic binning, comparative biology and taxonomic classification.</title>
        <authorList>
            <person name="Goeker M."/>
        </authorList>
    </citation>
    <scope>NUCLEOTIDE SEQUENCE [LARGE SCALE GENOMIC DNA]</scope>
    <source>
        <strain evidence="5 6">DSM 6986</strain>
    </source>
</reference>
<evidence type="ECO:0000313" key="6">
    <source>
        <dbReference type="Proteomes" id="UP000245396"/>
    </source>
</evidence>
<dbReference type="PANTHER" id="PTHR43537:SF45">
    <property type="entry name" value="GNTR FAMILY REGULATORY PROTEIN"/>
    <property type="match status" value="1"/>
</dbReference>
<keyword evidence="6" id="KW-1185">Reference proteome</keyword>
<keyword evidence="2" id="KW-0238">DNA-binding</keyword>
<dbReference type="Proteomes" id="UP000245396">
    <property type="component" value="Unassembled WGS sequence"/>
</dbReference>
<dbReference type="InterPro" id="IPR036390">
    <property type="entry name" value="WH_DNA-bd_sf"/>
</dbReference>
<dbReference type="SUPFAM" id="SSF46785">
    <property type="entry name" value="Winged helix' DNA-binding domain"/>
    <property type="match status" value="1"/>
</dbReference>
<evidence type="ECO:0000256" key="2">
    <source>
        <dbReference type="ARBA" id="ARBA00023125"/>
    </source>
</evidence>
<accession>A0A316C8Y1</accession>
<evidence type="ECO:0000313" key="5">
    <source>
        <dbReference type="EMBL" id="PWJ84477.1"/>
    </source>
</evidence>
<sequence length="279" mass="31447">MQCSNPASRLLTRNSFDLSIGENKKRPDLSYELHARHHAGYKGGISRIVMLHTKVVTQIPVSDPDEPQSRIAYRMIEAMIVTHELPPGTRISEVSLSNKLGIGRTPIREALQRLSFEGTVKIVPRSGAYVSQIDLVDQLAMIEVRKGIENVLMGRAARFAHDPERQHFRELAIKFENVAATNDGHAFVEVDREFNSLVVATARNKYAAHAIAPIEAETRRFWYLYFRQFGDLQHVCQLHAAVARCIAANDEEGARAGSDRIVDYAAEYTQKTLKFFSQN</sequence>